<protein>
    <recommendedName>
        <fullName evidence="11">RecBCD enzyme subunit RecD</fullName>
        <ecNumber evidence="11">5.6.2.3</ecNumber>
    </recommendedName>
    <alternativeName>
        <fullName evidence="11">DNA 5'-3' helicase subunit RecD</fullName>
    </alternativeName>
    <alternativeName>
        <fullName evidence="11">Exonuclease V subunit RecD</fullName>
        <shortName evidence="11">ExoV subunit RecD</shortName>
    </alternativeName>
    <alternativeName>
        <fullName evidence="11">Helicase/nuclease RecBCD subunit RecD</fullName>
    </alternativeName>
</protein>
<dbReference type="AlphaFoldDB" id="A0A510V8V1"/>
<dbReference type="Pfam" id="PF21185">
    <property type="entry name" value="RecD_N"/>
    <property type="match status" value="1"/>
</dbReference>
<keyword evidence="8 11" id="KW-0238">DNA-binding</keyword>
<evidence type="ECO:0000256" key="4">
    <source>
        <dbReference type="ARBA" id="ARBA00022801"/>
    </source>
</evidence>
<keyword evidence="3 11" id="KW-0227">DNA damage</keyword>
<evidence type="ECO:0000313" key="14">
    <source>
        <dbReference type="EMBL" id="GEK23299.1"/>
    </source>
</evidence>
<dbReference type="GO" id="GO:0000724">
    <property type="term" value="P:double-strand break repair via homologous recombination"/>
    <property type="evidence" value="ECO:0007669"/>
    <property type="project" value="UniProtKB-UniRule"/>
</dbReference>
<keyword evidence="7 11" id="KW-0067">ATP-binding</keyword>
<evidence type="ECO:0000259" key="12">
    <source>
        <dbReference type="Pfam" id="PF13538"/>
    </source>
</evidence>
<dbReference type="Pfam" id="PF13538">
    <property type="entry name" value="UvrD_C_2"/>
    <property type="match status" value="1"/>
</dbReference>
<keyword evidence="15" id="KW-1185">Reference proteome</keyword>
<feature type="domain" description="UvrD-like helicase C-terminal" evidence="12">
    <location>
        <begin position="487"/>
        <end position="534"/>
    </location>
</feature>
<dbReference type="GO" id="GO:0016887">
    <property type="term" value="F:ATP hydrolysis activity"/>
    <property type="evidence" value="ECO:0007669"/>
    <property type="project" value="RHEA"/>
</dbReference>
<evidence type="ECO:0000256" key="1">
    <source>
        <dbReference type="ARBA" id="ARBA00022722"/>
    </source>
</evidence>
<dbReference type="GO" id="GO:0009338">
    <property type="term" value="C:exodeoxyribonuclease V complex"/>
    <property type="evidence" value="ECO:0007669"/>
    <property type="project" value="InterPro"/>
</dbReference>
<dbReference type="InterPro" id="IPR050534">
    <property type="entry name" value="Coronavir_polyprotein_1ab"/>
</dbReference>
<comment type="caution">
    <text evidence="14">The sequence shown here is derived from an EMBL/GenBank/DDBJ whole genome shotgun (WGS) entry which is preliminary data.</text>
</comment>
<dbReference type="EC" id="5.6.2.3" evidence="11"/>
<dbReference type="GO" id="GO:0008854">
    <property type="term" value="F:exodeoxyribonuclease V activity"/>
    <property type="evidence" value="ECO:0007669"/>
    <property type="project" value="InterPro"/>
</dbReference>
<evidence type="ECO:0000259" key="13">
    <source>
        <dbReference type="Pfam" id="PF21185"/>
    </source>
</evidence>
<evidence type="ECO:0000256" key="2">
    <source>
        <dbReference type="ARBA" id="ARBA00022741"/>
    </source>
</evidence>
<accession>A0A510V8V1</accession>
<keyword evidence="2 11" id="KW-0547">Nucleotide-binding</keyword>
<comment type="function">
    <text evidence="11">A helicase/nuclease that prepares dsDNA breaks (DSB) for recombinational DNA repair. Binds to DSBs and unwinds DNA via a highly rapid and processive ATP-dependent bidirectional helicase activity. Unwinds dsDNA until it encounters a Chi (crossover hotspot instigator) sequence from the 3' direction. Cuts ssDNA a few nucleotides 3' to the Chi site. The properties and activities of the enzyme are changed at Chi. The Chi-altered holoenzyme produces a long 3'-ssDNA overhang and facilitates RecA-binding to the ssDNA for homologous DNA recombination and repair. Holoenzyme degrades any linearized DNA that is unable to undergo homologous recombination. In the holoenzyme this subunit has ssDNA-dependent ATPase and 5'-3' helicase activity. When added to pre-assembled RecBC greatly stimulates nuclease activity and augments holoenzyme processivity. Negatively regulates the RecA-loading ability of RecBCD.</text>
</comment>
<reference evidence="14 15" key="1">
    <citation type="submission" date="2019-07" db="EMBL/GenBank/DDBJ databases">
        <title>Whole genome shotgun sequence of Cellulomonas xylanilytica NBRC 101102.</title>
        <authorList>
            <person name="Hosoyama A."/>
            <person name="Uohara A."/>
            <person name="Ohji S."/>
            <person name="Ichikawa N."/>
        </authorList>
    </citation>
    <scope>NUCLEOTIDE SEQUENCE [LARGE SCALE GENOMIC DNA]</scope>
    <source>
        <strain evidence="14 15">NBRC 101102</strain>
    </source>
</reference>
<sequence length="558" mass="58945">MTTLDDPYAADVPWRVSGLLAGVEGLSAADVHVARHLGGIGGEDDERVLLAAALAVQALRGGSVCVVLDETPEVHAAIRRSPLVADGPDGPADRPLRWVDGRVYLDRYWRDEQVVRSAVHERLAHPAPADPAALSAAIDRLYPSAADDAQREALRTAATSYLTVLTGGPGTGKTTTVARLVAALQAAAGPGLRVALAAPTGKAAARLQESVNAEVAQLDDAIGTLRATTVHRLLGWRPGTTTRFRHDRLRCLPHDVVIVDESSMVSLSLMARLVEALRPTARLVLVGDPDQLASVEAGAVLGDLVAALPGGVVRLTEAHRYGPSLAELAEAIRQGDADTTLALLRSGDEHRSWVEPADDRLSPQDVAGLRADVEASGRALLDAARAGDAAAALQALGTHRLLVAHREGPFGLEQWAATAETWTGATAGPWPLGRPLLVTENDRASGLFNGDTGVVISDGLGGVVVAFGEPDDPRLVRPYRLPAVQPVHAMTVHRGQGSQFARVTLLLPPADAPLLTRELLYTAVTRAREHVRVIGTEEAVRAAVERPVRRASGLREPR</sequence>
<dbReference type="Proteomes" id="UP000321118">
    <property type="component" value="Unassembled WGS sequence"/>
</dbReference>
<dbReference type="GO" id="GO:0043139">
    <property type="term" value="F:5'-3' DNA helicase activity"/>
    <property type="evidence" value="ECO:0007669"/>
    <property type="project" value="UniProtKB-UniRule"/>
</dbReference>
<keyword evidence="9 11" id="KW-0234">DNA repair</keyword>
<feature type="domain" description="RecBCD enzyme subunit RecD N-terminal" evidence="13">
    <location>
        <begin position="26"/>
        <end position="71"/>
    </location>
</feature>
<comment type="catalytic activity">
    <reaction evidence="11">
        <text>ATP + H2O = ADP + phosphate + H(+)</text>
        <dbReference type="Rhea" id="RHEA:13065"/>
        <dbReference type="ChEBI" id="CHEBI:15377"/>
        <dbReference type="ChEBI" id="CHEBI:15378"/>
        <dbReference type="ChEBI" id="CHEBI:30616"/>
        <dbReference type="ChEBI" id="CHEBI:43474"/>
        <dbReference type="ChEBI" id="CHEBI:456216"/>
        <dbReference type="EC" id="5.6.2.3"/>
    </reaction>
</comment>
<evidence type="ECO:0000256" key="6">
    <source>
        <dbReference type="ARBA" id="ARBA00022839"/>
    </source>
</evidence>
<keyword evidence="4 11" id="KW-0378">Hydrolase</keyword>
<feature type="binding site" evidence="11">
    <location>
        <begin position="167"/>
        <end position="174"/>
    </location>
    <ligand>
        <name>ATP</name>
        <dbReference type="ChEBI" id="CHEBI:30616"/>
    </ligand>
</feature>
<keyword evidence="6 11" id="KW-0269">Exonuclease</keyword>
<evidence type="ECO:0000256" key="7">
    <source>
        <dbReference type="ARBA" id="ARBA00022840"/>
    </source>
</evidence>
<comment type="similarity">
    <text evidence="11">Belongs to the RecD family.</text>
</comment>
<dbReference type="EMBL" id="BJUB01000014">
    <property type="protein sequence ID" value="GEK23299.1"/>
    <property type="molecule type" value="Genomic_DNA"/>
</dbReference>
<dbReference type="InterPro" id="IPR049550">
    <property type="entry name" value="RecD_N"/>
</dbReference>
<dbReference type="InterPro" id="IPR027785">
    <property type="entry name" value="UvrD-like_helicase_C"/>
</dbReference>
<dbReference type="CDD" id="cd18809">
    <property type="entry name" value="SF1_C_RecD"/>
    <property type="match status" value="1"/>
</dbReference>
<name>A0A510V8V1_9CELL</name>
<gene>
    <name evidence="11 14" type="primary">recD</name>
    <name evidence="14" type="ORF">CXY01_38190</name>
</gene>
<dbReference type="GO" id="GO:0003677">
    <property type="term" value="F:DNA binding"/>
    <property type="evidence" value="ECO:0007669"/>
    <property type="project" value="UniProtKB-UniRule"/>
</dbReference>
<dbReference type="PANTHER" id="PTHR43788">
    <property type="entry name" value="DNA2/NAM7 HELICASE FAMILY MEMBER"/>
    <property type="match status" value="1"/>
</dbReference>
<evidence type="ECO:0000256" key="8">
    <source>
        <dbReference type="ARBA" id="ARBA00023125"/>
    </source>
</evidence>
<dbReference type="InterPro" id="IPR027417">
    <property type="entry name" value="P-loop_NTPase"/>
</dbReference>
<comment type="miscellaneous">
    <text evidence="11">In the RecBCD complex, RecB has a slow 3'-5' helicase, an exonuclease activity and loads RecA onto ssDNA, RecD has a fast 5'-3' helicase activity, while RecC stimulates the ATPase and processivity of the RecB helicase and contributes to recognition of the Chi site.</text>
</comment>
<dbReference type="Gene3D" id="1.10.10.1020">
    <property type="entry name" value="RecBCD complex, subunit RecD, N-terminal domain"/>
    <property type="match status" value="1"/>
</dbReference>
<evidence type="ECO:0000256" key="5">
    <source>
        <dbReference type="ARBA" id="ARBA00022806"/>
    </source>
</evidence>
<evidence type="ECO:0000313" key="15">
    <source>
        <dbReference type="Proteomes" id="UP000321118"/>
    </source>
</evidence>
<dbReference type="InterPro" id="IPR041851">
    <property type="entry name" value="RecD_N_sf"/>
</dbReference>
<proteinExistence type="inferred from homology"/>
<keyword evidence="5 11" id="KW-0347">Helicase</keyword>
<dbReference type="InterPro" id="IPR006344">
    <property type="entry name" value="RecD"/>
</dbReference>
<evidence type="ECO:0000256" key="9">
    <source>
        <dbReference type="ARBA" id="ARBA00023204"/>
    </source>
</evidence>
<dbReference type="GO" id="GO:0017116">
    <property type="term" value="F:single-stranded DNA helicase activity"/>
    <property type="evidence" value="ECO:0007669"/>
    <property type="project" value="TreeGrafter"/>
</dbReference>
<organism evidence="14 15">
    <name type="scientific">Cellulomonas xylanilytica</name>
    <dbReference type="NCBI Taxonomy" id="233583"/>
    <lineage>
        <taxon>Bacteria</taxon>
        <taxon>Bacillati</taxon>
        <taxon>Actinomycetota</taxon>
        <taxon>Actinomycetes</taxon>
        <taxon>Micrococcales</taxon>
        <taxon>Cellulomonadaceae</taxon>
        <taxon>Cellulomonas</taxon>
    </lineage>
</organism>
<dbReference type="PANTHER" id="PTHR43788:SF6">
    <property type="entry name" value="DNA HELICASE B"/>
    <property type="match status" value="1"/>
</dbReference>
<comment type="subunit">
    <text evidence="11">Heterotrimer of RecB, RecC and RecD. All subunits contribute to DNA-binding.</text>
</comment>
<dbReference type="Pfam" id="PF13604">
    <property type="entry name" value="AAA_30"/>
    <property type="match status" value="1"/>
</dbReference>
<keyword evidence="1 11" id="KW-0540">Nuclease</keyword>
<dbReference type="Gene3D" id="3.40.50.300">
    <property type="entry name" value="P-loop containing nucleotide triphosphate hydrolases"/>
    <property type="match status" value="3"/>
</dbReference>
<dbReference type="NCBIfam" id="TIGR01447">
    <property type="entry name" value="recD"/>
    <property type="match status" value="1"/>
</dbReference>
<evidence type="ECO:0000256" key="3">
    <source>
        <dbReference type="ARBA" id="ARBA00022763"/>
    </source>
</evidence>
<dbReference type="HAMAP" id="MF_01487">
    <property type="entry name" value="RecD"/>
    <property type="match status" value="1"/>
</dbReference>
<dbReference type="OrthoDB" id="9763659at2"/>
<keyword evidence="10 11" id="KW-0413">Isomerase</keyword>
<evidence type="ECO:0000256" key="10">
    <source>
        <dbReference type="ARBA" id="ARBA00023235"/>
    </source>
</evidence>
<dbReference type="CDD" id="cd17933">
    <property type="entry name" value="DEXSc_RecD-like"/>
    <property type="match status" value="1"/>
</dbReference>
<dbReference type="RefSeq" id="WP_146930873.1">
    <property type="nucleotide sequence ID" value="NZ_BJUB01000014.1"/>
</dbReference>
<evidence type="ECO:0000256" key="11">
    <source>
        <dbReference type="HAMAP-Rule" id="MF_01487"/>
    </source>
</evidence>
<dbReference type="GO" id="GO:0005524">
    <property type="term" value="F:ATP binding"/>
    <property type="evidence" value="ECO:0007669"/>
    <property type="project" value="UniProtKB-UniRule"/>
</dbReference>
<dbReference type="SUPFAM" id="SSF52540">
    <property type="entry name" value="P-loop containing nucleoside triphosphate hydrolases"/>
    <property type="match status" value="1"/>
</dbReference>